<dbReference type="PANTHER" id="PTHR11574">
    <property type="entry name" value="KIT LIGAND"/>
    <property type="match status" value="1"/>
</dbReference>
<sequence>MTCFAMLLQIWISVCIHFISFITFVTSVSEIRSPLTDDVDKISILKQNIPKDYWITLHHIPKEVSGMCWVDLNVYHLEESLKQLAQKFGNISSNRDNIAIYIQTLQDIRYNIVKKIDLGFIMEEFQCHYREVRWQTANYFDYVKDFLSAARSRRGDAECDSPPCPPTTQAIVTERLSRPPEADGCDGLVPGCGPRTEHQYLPRISDKGLLLLLIVPLAVGLLCLAWKMCRRQRLAPDTDAEHGAQVKDPTADTDTSEEKITLNVDTV</sequence>
<evidence type="ECO:0000256" key="18">
    <source>
        <dbReference type="ARBA" id="ARBA00023180"/>
    </source>
</evidence>
<evidence type="ECO:0000256" key="9">
    <source>
        <dbReference type="ARBA" id="ARBA00022490"/>
    </source>
</evidence>
<evidence type="ECO:0000256" key="19">
    <source>
        <dbReference type="ARBA" id="ARBA00023212"/>
    </source>
</evidence>
<evidence type="ECO:0000256" key="2">
    <source>
        <dbReference type="ARBA" id="ARBA00004251"/>
    </source>
</evidence>
<evidence type="ECO:0000256" key="16">
    <source>
        <dbReference type="ARBA" id="ARBA00023136"/>
    </source>
</evidence>
<dbReference type="Gene3D" id="1.20.1250.10">
    <property type="match status" value="1"/>
</dbReference>
<dbReference type="InterPro" id="IPR003452">
    <property type="entry name" value="SCF"/>
</dbReference>
<comment type="similarity">
    <text evidence="6">Belongs to the SCF family.</text>
</comment>
<organism evidence="26 27">
    <name type="scientific">Paramormyrops kingsleyae</name>
    <dbReference type="NCBI Taxonomy" id="1676925"/>
    <lineage>
        <taxon>Eukaryota</taxon>
        <taxon>Metazoa</taxon>
        <taxon>Chordata</taxon>
        <taxon>Craniata</taxon>
        <taxon>Vertebrata</taxon>
        <taxon>Euteleostomi</taxon>
        <taxon>Actinopterygii</taxon>
        <taxon>Neopterygii</taxon>
        <taxon>Teleostei</taxon>
        <taxon>Osteoglossocephala</taxon>
        <taxon>Osteoglossomorpha</taxon>
        <taxon>Osteoglossiformes</taxon>
        <taxon>Mormyridae</taxon>
        <taxon>Paramormyrops</taxon>
    </lineage>
</organism>
<dbReference type="STRING" id="1676925.ENSPKIP00000009000"/>
<evidence type="ECO:0000256" key="17">
    <source>
        <dbReference type="ARBA" id="ARBA00023157"/>
    </source>
</evidence>
<dbReference type="GO" id="GO:0007155">
    <property type="term" value="P:cell adhesion"/>
    <property type="evidence" value="ECO:0007669"/>
    <property type="project" value="UniProtKB-KW"/>
</dbReference>
<dbReference type="GO" id="GO:0005125">
    <property type="term" value="F:cytokine activity"/>
    <property type="evidence" value="ECO:0007669"/>
    <property type="project" value="TreeGrafter"/>
</dbReference>
<evidence type="ECO:0000256" key="12">
    <source>
        <dbReference type="ARBA" id="ARBA00022729"/>
    </source>
</evidence>
<evidence type="ECO:0000256" key="20">
    <source>
        <dbReference type="ARBA" id="ARBA00023273"/>
    </source>
</evidence>
<keyword evidence="9" id="KW-0963">Cytoplasm</keyword>
<dbReference type="AlphaFoldDB" id="A0A3B3QTP4"/>
<comment type="subcellular location">
    <subcellularLocation>
        <location evidence="2">Cell membrane</location>
        <topology evidence="2">Single-pass type I membrane protein</topology>
    </subcellularLocation>
    <subcellularLocation>
        <location evidence="3">Cell projection</location>
        <location evidence="3">Filopodium</location>
    </subcellularLocation>
    <subcellularLocation>
        <location evidence="4">Cell projection</location>
        <location evidence="4">Lamellipodium</location>
    </subcellularLocation>
    <subcellularLocation>
        <location evidence="1">Cytoplasm</location>
        <location evidence="1">Cytoskeleton</location>
    </subcellularLocation>
    <subcellularLocation>
        <location evidence="5">Secreted</location>
    </subcellularLocation>
</comment>
<evidence type="ECO:0000256" key="4">
    <source>
        <dbReference type="ARBA" id="ARBA00004510"/>
    </source>
</evidence>
<keyword evidence="17" id="KW-1015">Disulfide bond</keyword>
<dbReference type="GO" id="GO:0008083">
    <property type="term" value="F:growth factor activity"/>
    <property type="evidence" value="ECO:0007669"/>
    <property type="project" value="UniProtKB-KW"/>
</dbReference>
<evidence type="ECO:0000256" key="8">
    <source>
        <dbReference type="ARBA" id="ARBA00022475"/>
    </source>
</evidence>
<evidence type="ECO:0000256" key="7">
    <source>
        <dbReference type="ARBA" id="ARBA00017304"/>
    </source>
</evidence>
<dbReference type="GeneTree" id="ENSGT00390000018272"/>
<evidence type="ECO:0000313" key="26">
    <source>
        <dbReference type="Ensembl" id="ENSPKIP00000009000.1"/>
    </source>
</evidence>
<evidence type="ECO:0000256" key="11">
    <source>
        <dbReference type="ARBA" id="ARBA00022692"/>
    </source>
</evidence>
<dbReference type="GO" id="GO:0008284">
    <property type="term" value="P:positive regulation of cell population proliferation"/>
    <property type="evidence" value="ECO:0007669"/>
    <property type="project" value="TreeGrafter"/>
</dbReference>
<keyword evidence="20" id="KW-0966">Cell projection</keyword>
<dbReference type="Proteomes" id="UP000261540">
    <property type="component" value="Unplaced"/>
</dbReference>
<feature type="transmembrane region" description="Helical" evidence="25">
    <location>
        <begin position="6"/>
        <end position="25"/>
    </location>
</feature>
<keyword evidence="18" id="KW-0325">Glycoprotein</keyword>
<proteinExistence type="inferred from homology"/>
<dbReference type="GO" id="GO:0030175">
    <property type="term" value="C:filopodium"/>
    <property type="evidence" value="ECO:0007669"/>
    <property type="project" value="UniProtKB-SubCell"/>
</dbReference>
<keyword evidence="16 25" id="KW-0472">Membrane</keyword>
<accession>A0A3B3QTP4</accession>
<feature type="region of interest" description="Disordered" evidence="24">
    <location>
        <begin position="237"/>
        <end position="267"/>
    </location>
</feature>
<dbReference type="InterPro" id="IPR009079">
    <property type="entry name" value="4_helix_cytokine-like_core"/>
</dbReference>
<keyword evidence="10" id="KW-0964">Secreted</keyword>
<evidence type="ECO:0000256" key="5">
    <source>
        <dbReference type="ARBA" id="ARBA00004613"/>
    </source>
</evidence>
<evidence type="ECO:0000256" key="22">
    <source>
        <dbReference type="ARBA" id="ARBA00032898"/>
    </source>
</evidence>
<dbReference type="PANTHER" id="PTHR11574:SF0">
    <property type="entry name" value="KIT LIGAND"/>
    <property type="match status" value="1"/>
</dbReference>
<evidence type="ECO:0000256" key="1">
    <source>
        <dbReference type="ARBA" id="ARBA00004245"/>
    </source>
</evidence>
<keyword evidence="8" id="KW-1003">Cell membrane</keyword>
<name>A0A3B3QTP4_9TELE</name>
<feature type="transmembrane region" description="Helical" evidence="25">
    <location>
        <begin position="209"/>
        <end position="228"/>
    </location>
</feature>
<keyword evidence="19" id="KW-0206">Cytoskeleton</keyword>
<dbReference type="GO" id="GO:0030027">
    <property type="term" value="C:lamellipodium"/>
    <property type="evidence" value="ECO:0007669"/>
    <property type="project" value="UniProtKB-SubCell"/>
</dbReference>
<keyword evidence="13" id="KW-0130">Cell adhesion</keyword>
<keyword evidence="14 25" id="KW-1133">Transmembrane helix</keyword>
<dbReference type="GO" id="GO:0005576">
    <property type="term" value="C:extracellular region"/>
    <property type="evidence" value="ECO:0007669"/>
    <property type="project" value="UniProtKB-SubCell"/>
</dbReference>
<dbReference type="GO" id="GO:0005856">
    <property type="term" value="C:cytoskeleton"/>
    <property type="evidence" value="ECO:0007669"/>
    <property type="project" value="UniProtKB-SubCell"/>
</dbReference>
<dbReference type="Ensembl" id="ENSPKIT00000033092.1">
    <property type="protein sequence ID" value="ENSPKIP00000009000.1"/>
    <property type="gene ID" value="ENSPKIG00000024265.1"/>
</dbReference>
<evidence type="ECO:0000313" key="27">
    <source>
        <dbReference type="Proteomes" id="UP000261540"/>
    </source>
</evidence>
<dbReference type="SUPFAM" id="SSF47266">
    <property type="entry name" value="4-helical cytokines"/>
    <property type="match status" value="1"/>
</dbReference>
<reference evidence="26" key="1">
    <citation type="submission" date="2025-08" db="UniProtKB">
        <authorList>
            <consortium name="Ensembl"/>
        </authorList>
    </citation>
    <scope>IDENTIFICATION</scope>
</reference>
<evidence type="ECO:0000256" key="14">
    <source>
        <dbReference type="ARBA" id="ARBA00022989"/>
    </source>
</evidence>
<reference evidence="26" key="2">
    <citation type="submission" date="2025-09" db="UniProtKB">
        <authorList>
            <consortium name="Ensembl"/>
        </authorList>
    </citation>
    <scope>IDENTIFICATION</scope>
</reference>
<protein>
    <recommendedName>
        <fullName evidence="7">Kit ligand</fullName>
    </recommendedName>
    <alternativeName>
        <fullName evidence="21">Mast cell growth factor</fullName>
    </alternativeName>
    <alternativeName>
        <fullName evidence="23">Stem cell factor</fullName>
    </alternativeName>
    <alternativeName>
        <fullName evidence="22">c-Kit ligand</fullName>
    </alternativeName>
</protein>
<evidence type="ECO:0000256" key="13">
    <source>
        <dbReference type="ARBA" id="ARBA00022889"/>
    </source>
</evidence>
<evidence type="ECO:0000256" key="21">
    <source>
        <dbReference type="ARBA" id="ARBA00030364"/>
    </source>
</evidence>
<evidence type="ECO:0000256" key="25">
    <source>
        <dbReference type="SAM" id="Phobius"/>
    </source>
</evidence>
<dbReference type="Pfam" id="PF02404">
    <property type="entry name" value="SCF"/>
    <property type="match status" value="1"/>
</dbReference>
<evidence type="ECO:0000256" key="23">
    <source>
        <dbReference type="ARBA" id="ARBA00033123"/>
    </source>
</evidence>
<evidence type="ECO:0000256" key="24">
    <source>
        <dbReference type="SAM" id="MobiDB-lite"/>
    </source>
</evidence>
<evidence type="ECO:0000256" key="3">
    <source>
        <dbReference type="ARBA" id="ARBA00004486"/>
    </source>
</evidence>
<evidence type="ECO:0000256" key="15">
    <source>
        <dbReference type="ARBA" id="ARBA00023030"/>
    </source>
</evidence>
<evidence type="ECO:0000256" key="10">
    <source>
        <dbReference type="ARBA" id="ARBA00022525"/>
    </source>
</evidence>
<keyword evidence="27" id="KW-1185">Reference proteome</keyword>
<evidence type="ECO:0000256" key="6">
    <source>
        <dbReference type="ARBA" id="ARBA00010419"/>
    </source>
</evidence>
<keyword evidence="11 25" id="KW-0812">Transmembrane</keyword>
<dbReference type="GO" id="GO:0005886">
    <property type="term" value="C:plasma membrane"/>
    <property type="evidence" value="ECO:0007669"/>
    <property type="project" value="UniProtKB-SubCell"/>
</dbReference>
<keyword evidence="15" id="KW-0339">Growth factor</keyword>
<dbReference type="GO" id="GO:0005173">
    <property type="term" value="F:stem cell factor receptor binding"/>
    <property type="evidence" value="ECO:0007669"/>
    <property type="project" value="InterPro"/>
</dbReference>
<keyword evidence="12" id="KW-0732">Signal</keyword>